<evidence type="ECO:0000313" key="1">
    <source>
        <dbReference type="EMBL" id="BAJ62326.1"/>
    </source>
</evidence>
<sequence length="122" mass="14086">MCWCTSTTGREGETITLLYTLKRGAPVTSILLDPNLDVDACNARWVAMAKERPWERVWSDFQGVHTQLLRRVAEFSDEQLFQAGLHPKLGKTPLWRIIAVCAFEHEREHAEGLRVWQKQIKP</sequence>
<dbReference type="RefSeq" id="WP_013558723.1">
    <property type="nucleotide sequence ID" value="NC_014960.1"/>
</dbReference>
<dbReference type="EMBL" id="AP012029">
    <property type="protein sequence ID" value="BAJ62326.1"/>
    <property type="molecule type" value="Genomic_DNA"/>
</dbReference>
<protein>
    <recommendedName>
        <fullName evidence="3">DinB-like domain-containing protein</fullName>
    </recommendedName>
</protein>
<evidence type="ECO:0000313" key="2">
    <source>
        <dbReference type="Proteomes" id="UP000008922"/>
    </source>
</evidence>
<dbReference type="Gene3D" id="1.20.120.450">
    <property type="entry name" value="dinb family like domain"/>
    <property type="match status" value="1"/>
</dbReference>
<dbReference type="InterPro" id="IPR012550">
    <property type="entry name" value="DUF1706"/>
</dbReference>
<dbReference type="HOGENOM" id="CLU_2021910_0_0_0"/>
<dbReference type="KEGG" id="atm:ANT_02920"/>
<organism evidence="1 2">
    <name type="scientific">Anaerolinea thermophila (strain DSM 14523 / JCM 11388 / NBRC 100420 / UNI-1)</name>
    <dbReference type="NCBI Taxonomy" id="926569"/>
    <lineage>
        <taxon>Bacteria</taxon>
        <taxon>Bacillati</taxon>
        <taxon>Chloroflexota</taxon>
        <taxon>Anaerolineae</taxon>
        <taxon>Anaerolineales</taxon>
        <taxon>Anaerolineaceae</taxon>
        <taxon>Anaerolinea</taxon>
    </lineage>
</organism>
<dbReference type="InterPro" id="IPR034660">
    <property type="entry name" value="DinB/YfiT-like"/>
</dbReference>
<dbReference type="Proteomes" id="UP000008922">
    <property type="component" value="Chromosome"/>
</dbReference>
<evidence type="ECO:0008006" key="3">
    <source>
        <dbReference type="Google" id="ProtNLM"/>
    </source>
</evidence>
<dbReference type="Pfam" id="PF08020">
    <property type="entry name" value="DUF1706"/>
    <property type="match status" value="1"/>
</dbReference>
<name>E8MZZ1_ANATU</name>
<keyword evidence="2" id="KW-1185">Reference proteome</keyword>
<dbReference type="SUPFAM" id="SSF109854">
    <property type="entry name" value="DinB/YfiT-like putative metalloenzymes"/>
    <property type="match status" value="1"/>
</dbReference>
<dbReference type="InParanoid" id="E8MZZ1"/>
<reference evidence="1 2" key="1">
    <citation type="submission" date="2010-12" db="EMBL/GenBank/DDBJ databases">
        <title>Whole genome sequence of Anaerolinea thermophila UNI-1.</title>
        <authorList>
            <person name="Narita-Yamada S."/>
            <person name="Kishi E."/>
            <person name="Watanabe Y."/>
            <person name="Takasaki K."/>
            <person name="Ankai A."/>
            <person name="Oguchi A."/>
            <person name="Fukui S."/>
            <person name="Takahashi M."/>
            <person name="Yashiro I."/>
            <person name="Hosoyama A."/>
            <person name="Sekiguchi Y."/>
            <person name="Hanada S."/>
            <person name="Fujita N."/>
        </authorList>
    </citation>
    <scope>NUCLEOTIDE SEQUENCE [LARGE SCALE GENOMIC DNA]</scope>
    <source>
        <strain evidence="2">DSM 14523 / JCM 11388 / NBRC 100420 / UNI-1</strain>
    </source>
</reference>
<dbReference type="AlphaFoldDB" id="E8MZZ1"/>
<gene>
    <name evidence="1" type="ordered locus">ANT_02920</name>
</gene>
<proteinExistence type="predicted"/>
<accession>E8MZZ1</accession>
<dbReference type="OrthoDB" id="162566at2"/>
<dbReference type="STRING" id="926569.ANT_02920"/>